<proteinExistence type="inferred from homology"/>
<organism evidence="6 7">
    <name type="scientific">Pontibacter arcticus</name>
    <dbReference type="NCBI Taxonomy" id="2080288"/>
    <lineage>
        <taxon>Bacteria</taxon>
        <taxon>Pseudomonadati</taxon>
        <taxon>Bacteroidota</taxon>
        <taxon>Cytophagia</taxon>
        <taxon>Cytophagales</taxon>
        <taxon>Hymenobacteraceae</taxon>
        <taxon>Pontibacter</taxon>
    </lineage>
</organism>
<feature type="transmembrane region" description="Helical" evidence="4">
    <location>
        <begin position="6"/>
        <end position="27"/>
    </location>
</feature>
<evidence type="ECO:0000256" key="3">
    <source>
        <dbReference type="ARBA" id="ARBA00023002"/>
    </source>
</evidence>
<dbReference type="EMBL" id="QMDV01000004">
    <property type="protein sequence ID" value="RAU81648.1"/>
    <property type="molecule type" value="Genomic_DNA"/>
</dbReference>
<reference evidence="6 7" key="2">
    <citation type="submission" date="2018-07" db="EMBL/GenBank/DDBJ databases">
        <title>Pontibacter sp. 2b14 genomic sequence and assembly.</title>
        <authorList>
            <person name="Du Z.-J."/>
        </authorList>
    </citation>
    <scope>NUCLEOTIDE SEQUENCE [LARGE SCALE GENOMIC DNA]</scope>
    <source>
        <strain evidence="6 7">2b14</strain>
    </source>
</reference>
<dbReference type="InterPro" id="IPR045019">
    <property type="entry name" value="BETA-OHASE-like"/>
</dbReference>
<protein>
    <submittedName>
        <fullName evidence="6">Fatty acid hydroxylase</fullName>
    </submittedName>
</protein>
<keyword evidence="3" id="KW-0560">Oxidoreductase</keyword>
<feature type="transmembrane region" description="Helical" evidence="4">
    <location>
        <begin position="48"/>
        <end position="67"/>
    </location>
</feature>
<dbReference type="GO" id="GO:0005506">
    <property type="term" value="F:iron ion binding"/>
    <property type="evidence" value="ECO:0007669"/>
    <property type="project" value="InterPro"/>
</dbReference>
<comment type="similarity">
    <text evidence="1">Belongs to the sterol desaturase family.</text>
</comment>
<evidence type="ECO:0000313" key="7">
    <source>
        <dbReference type="Proteomes" id="UP000251692"/>
    </source>
</evidence>
<evidence type="ECO:0000256" key="4">
    <source>
        <dbReference type="SAM" id="Phobius"/>
    </source>
</evidence>
<dbReference type="InterPro" id="IPR006694">
    <property type="entry name" value="Fatty_acid_hydroxylase"/>
</dbReference>
<name>A0A364RBE6_9BACT</name>
<evidence type="ECO:0000259" key="5">
    <source>
        <dbReference type="Pfam" id="PF04116"/>
    </source>
</evidence>
<dbReference type="RefSeq" id="WP_112306328.1">
    <property type="nucleotide sequence ID" value="NZ_QMDV01000004.1"/>
</dbReference>
<feature type="domain" description="Fatty acid hydroxylase" evidence="5">
    <location>
        <begin position="9"/>
        <end position="135"/>
    </location>
</feature>
<dbReference type="Pfam" id="PF04116">
    <property type="entry name" value="FA_hydroxylase"/>
    <property type="match status" value="1"/>
</dbReference>
<dbReference type="PANTHER" id="PTHR31899">
    <property type="entry name" value="BETA-CAROTENE 3-HYDROXYLASE 1, CHLOROPLASTIC"/>
    <property type="match status" value="1"/>
</dbReference>
<dbReference type="AlphaFoldDB" id="A0A364RBE6"/>
<comment type="caution">
    <text evidence="6">The sequence shown here is derived from an EMBL/GenBank/DDBJ whole genome shotgun (WGS) entry which is preliminary data.</text>
</comment>
<accession>A0A364RBE6</accession>
<dbReference type="OrthoDB" id="5243888at2"/>
<sequence length="161" mass="18814">MIAGIGIMLLTFVVMEVVAWAMHKYVLHGFLWSLHKSHHVPHKHAFERNDLFFAFYGTLAMLCFIFGHGSLWFLFWIGVGISLYGFAYFVIHDIFIHRRIKLFRKTANVYLKALNMAHKVHHKTQGKEGSQSFGMLWVAPKYFRLANQSVQKRNKRGSVHH</sequence>
<dbReference type="PANTHER" id="PTHR31899:SF9">
    <property type="entry name" value="BETA-CAROTENE 3-HYDROXYLASE 1, CHLOROPLASTIC"/>
    <property type="match status" value="1"/>
</dbReference>
<keyword evidence="4" id="KW-0472">Membrane</keyword>
<keyword evidence="7" id="KW-1185">Reference proteome</keyword>
<keyword evidence="4" id="KW-0812">Transmembrane</keyword>
<evidence type="ECO:0000256" key="2">
    <source>
        <dbReference type="ARBA" id="ARBA00022746"/>
    </source>
</evidence>
<evidence type="ECO:0000313" key="6">
    <source>
        <dbReference type="EMBL" id="RAU81648.1"/>
    </source>
</evidence>
<keyword evidence="4" id="KW-1133">Transmembrane helix</keyword>
<dbReference type="GO" id="GO:0010291">
    <property type="term" value="F:beta-carotene 3-hydroxylase activity"/>
    <property type="evidence" value="ECO:0007669"/>
    <property type="project" value="TreeGrafter"/>
</dbReference>
<reference evidence="6 7" key="1">
    <citation type="submission" date="2018-06" db="EMBL/GenBank/DDBJ databases">
        <authorList>
            <person name="Liu Z.-W."/>
        </authorList>
    </citation>
    <scope>NUCLEOTIDE SEQUENCE [LARGE SCALE GENOMIC DNA]</scope>
    <source>
        <strain evidence="6 7">2b14</strain>
    </source>
</reference>
<evidence type="ECO:0000256" key="1">
    <source>
        <dbReference type="ARBA" id="ARBA00009324"/>
    </source>
</evidence>
<dbReference type="GO" id="GO:0016123">
    <property type="term" value="P:xanthophyll biosynthetic process"/>
    <property type="evidence" value="ECO:0007669"/>
    <property type="project" value="TreeGrafter"/>
</dbReference>
<gene>
    <name evidence="6" type="ORF">DP923_13110</name>
</gene>
<keyword evidence="2" id="KW-0125">Carotenoid biosynthesis</keyword>
<dbReference type="Proteomes" id="UP000251692">
    <property type="component" value="Unassembled WGS sequence"/>
</dbReference>
<feature type="transmembrane region" description="Helical" evidence="4">
    <location>
        <begin position="73"/>
        <end position="95"/>
    </location>
</feature>
<dbReference type="GO" id="GO:0016119">
    <property type="term" value="P:carotene metabolic process"/>
    <property type="evidence" value="ECO:0007669"/>
    <property type="project" value="TreeGrafter"/>
</dbReference>